<evidence type="ECO:0000256" key="2">
    <source>
        <dbReference type="ARBA" id="ARBA00023125"/>
    </source>
</evidence>
<dbReference type="InterPro" id="IPR020449">
    <property type="entry name" value="Tscrpt_reg_AraC-type_HTH"/>
</dbReference>
<dbReference type="SMART" id="SM00342">
    <property type="entry name" value="HTH_ARAC"/>
    <property type="match status" value="1"/>
</dbReference>
<evidence type="ECO:0000256" key="1">
    <source>
        <dbReference type="ARBA" id="ARBA00023015"/>
    </source>
</evidence>
<dbReference type="InterPro" id="IPR009057">
    <property type="entry name" value="Homeodomain-like_sf"/>
</dbReference>
<dbReference type="OrthoDB" id="9803764at2"/>
<dbReference type="InterPro" id="IPR003313">
    <property type="entry name" value="AraC-bd"/>
</dbReference>
<evidence type="ECO:0000256" key="3">
    <source>
        <dbReference type="ARBA" id="ARBA00023163"/>
    </source>
</evidence>
<dbReference type="PANTHER" id="PTHR43280">
    <property type="entry name" value="ARAC-FAMILY TRANSCRIPTIONAL REGULATOR"/>
    <property type="match status" value="1"/>
</dbReference>
<name>A0A7X2Z2K4_9BACL</name>
<dbReference type="GO" id="GO:0043565">
    <property type="term" value="F:sequence-specific DNA binding"/>
    <property type="evidence" value="ECO:0007669"/>
    <property type="project" value="InterPro"/>
</dbReference>
<dbReference type="GO" id="GO:0003700">
    <property type="term" value="F:DNA-binding transcription factor activity"/>
    <property type="evidence" value="ECO:0007669"/>
    <property type="project" value="InterPro"/>
</dbReference>
<comment type="caution">
    <text evidence="5">The sequence shown here is derived from an EMBL/GenBank/DDBJ whole genome shotgun (WGS) entry which is preliminary data.</text>
</comment>
<dbReference type="AlphaFoldDB" id="A0A7X2Z2K4"/>
<accession>A0A7X2Z2K4</accession>
<evidence type="ECO:0000313" key="5">
    <source>
        <dbReference type="EMBL" id="MUG46295.1"/>
    </source>
</evidence>
<dbReference type="InterPro" id="IPR018062">
    <property type="entry name" value="HTH_AraC-typ_CS"/>
</dbReference>
<organism evidence="5 6">
    <name type="scientific">Paenibacillus woosongensis</name>
    <dbReference type="NCBI Taxonomy" id="307580"/>
    <lineage>
        <taxon>Bacteria</taxon>
        <taxon>Bacillati</taxon>
        <taxon>Bacillota</taxon>
        <taxon>Bacilli</taxon>
        <taxon>Bacillales</taxon>
        <taxon>Paenibacillaceae</taxon>
        <taxon>Paenibacillus</taxon>
    </lineage>
</organism>
<dbReference type="EMBL" id="WNZW01000005">
    <property type="protein sequence ID" value="MUG46295.1"/>
    <property type="molecule type" value="Genomic_DNA"/>
</dbReference>
<dbReference type="RefSeq" id="WP_155611684.1">
    <property type="nucleotide sequence ID" value="NZ_WNZW01000005.1"/>
</dbReference>
<sequence length="286" mass="32966">MTKYMDYMISSHPIRVFNPMVDSSRQKVKSLRLVNAGHLPGRTLQRSRAKFNNWAFVMITGGSGYYQVEGGEMQQVEAGSWFCLFPDAVFNYGPHADGYWDEYYYTVDGGRIAEWLEQWLPNPCQVKKAAFDDSLIHRMEMMFMLIDSGAPTNLDRAALMLESFLYDLASQPDRREAGNRERFVLKVIEDLSQSLHTPLEPAQMAARHHISVSTLRRIVHDYTGYPLNEFLHRLRVAEARNILLNTELTVKEVGDALGYKDTFYFSRVFKRITGLSPRSYRNRGGQ</sequence>
<evidence type="ECO:0000313" key="6">
    <source>
        <dbReference type="Proteomes" id="UP000447876"/>
    </source>
</evidence>
<keyword evidence="1" id="KW-0805">Transcription regulation</keyword>
<dbReference type="PROSITE" id="PS01124">
    <property type="entry name" value="HTH_ARAC_FAMILY_2"/>
    <property type="match status" value="1"/>
</dbReference>
<dbReference type="PANTHER" id="PTHR43280:SF30">
    <property type="entry name" value="MMSAB OPERON REGULATORY PROTEIN"/>
    <property type="match status" value="1"/>
</dbReference>
<dbReference type="Pfam" id="PF02311">
    <property type="entry name" value="AraC_binding"/>
    <property type="match status" value="1"/>
</dbReference>
<reference evidence="5 6" key="1">
    <citation type="submission" date="2019-11" db="EMBL/GenBank/DDBJ databases">
        <title>Draft genome sequences of five Paenibacillus species of dairy origin.</title>
        <authorList>
            <person name="Olajide A.M."/>
            <person name="Chen S."/>
            <person name="Lapointe G."/>
        </authorList>
    </citation>
    <scope>NUCLEOTIDE SEQUENCE [LARGE SCALE GENOMIC DNA]</scope>
    <source>
        <strain evidence="5 6">12CR55</strain>
    </source>
</reference>
<dbReference type="InterPro" id="IPR018060">
    <property type="entry name" value="HTH_AraC"/>
</dbReference>
<dbReference type="Proteomes" id="UP000447876">
    <property type="component" value="Unassembled WGS sequence"/>
</dbReference>
<feature type="domain" description="HTH araC/xylS-type" evidence="4">
    <location>
        <begin position="181"/>
        <end position="283"/>
    </location>
</feature>
<gene>
    <name evidence="5" type="ORF">GNP95_14980</name>
</gene>
<dbReference type="Pfam" id="PF12833">
    <property type="entry name" value="HTH_18"/>
    <property type="match status" value="1"/>
</dbReference>
<dbReference type="Gene3D" id="1.10.10.60">
    <property type="entry name" value="Homeodomain-like"/>
    <property type="match status" value="1"/>
</dbReference>
<dbReference type="PRINTS" id="PR00032">
    <property type="entry name" value="HTHARAC"/>
</dbReference>
<dbReference type="SUPFAM" id="SSF46689">
    <property type="entry name" value="Homeodomain-like"/>
    <property type="match status" value="1"/>
</dbReference>
<keyword evidence="2" id="KW-0238">DNA-binding</keyword>
<keyword evidence="3" id="KW-0804">Transcription</keyword>
<protein>
    <submittedName>
        <fullName evidence="5">Helix-turn-helix domain-containing protein</fullName>
    </submittedName>
</protein>
<proteinExistence type="predicted"/>
<dbReference type="InterPro" id="IPR037923">
    <property type="entry name" value="HTH-like"/>
</dbReference>
<dbReference type="SUPFAM" id="SSF51215">
    <property type="entry name" value="Regulatory protein AraC"/>
    <property type="match status" value="1"/>
</dbReference>
<dbReference type="PROSITE" id="PS00041">
    <property type="entry name" value="HTH_ARAC_FAMILY_1"/>
    <property type="match status" value="1"/>
</dbReference>
<evidence type="ECO:0000259" key="4">
    <source>
        <dbReference type="PROSITE" id="PS01124"/>
    </source>
</evidence>